<evidence type="ECO:0000313" key="4">
    <source>
        <dbReference type="EMBL" id="GMH52970.1"/>
    </source>
</evidence>
<dbReference type="GO" id="GO:0005783">
    <property type="term" value="C:endoplasmic reticulum"/>
    <property type="evidence" value="ECO:0007669"/>
    <property type="project" value="UniProtKB-SubCell"/>
</dbReference>
<dbReference type="PANTHER" id="PTHR43899:SF4">
    <property type="entry name" value="17 BETA-HYDROXYSTEROID DEHYDROGENASE TYPE 3"/>
    <property type="match status" value="1"/>
</dbReference>
<organism evidence="4 5">
    <name type="scientific">Triparma strigata</name>
    <dbReference type="NCBI Taxonomy" id="1606541"/>
    <lineage>
        <taxon>Eukaryota</taxon>
        <taxon>Sar</taxon>
        <taxon>Stramenopiles</taxon>
        <taxon>Ochrophyta</taxon>
        <taxon>Bolidophyceae</taxon>
        <taxon>Parmales</taxon>
        <taxon>Triparmaceae</taxon>
        <taxon>Triparma</taxon>
    </lineage>
</organism>
<dbReference type="InterPro" id="IPR036291">
    <property type="entry name" value="NAD(P)-bd_dom_sf"/>
</dbReference>
<proteinExistence type="predicted"/>
<gene>
    <name evidence="4" type="ORF">TrST_g11029</name>
</gene>
<dbReference type="AlphaFoldDB" id="A0A9W7DST4"/>
<keyword evidence="3" id="KW-0472">Membrane</keyword>
<dbReference type="Gene3D" id="3.40.50.720">
    <property type="entry name" value="NAD(P)-binding Rossmann-like Domain"/>
    <property type="match status" value="1"/>
</dbReference>
<dbReference type="SUPFAM" id="SSF51735">
    <property type="entry name" value="NAD(P)-binding Rossmann-fold domains"/>
    <property type="match status" value="1"/>
</dbReference>
<evidence type="ECO:0000256" key="2">
    <source>
        <dbReference type="ARBA" id="ARBA00023002"/>
    </source>
</evidence>
<accession>A0A9W7DST4</accession>
<dbReference type="PANTHER" id="PTHR43899">
    <property type="entry name" value="RH59310P"/>
    <property type="match status" value="1"/>
</dbReference>
<dbReference type="EMBL" id="BRXY01000016">
    <property type="protein sequence ID" value="GMH52970.1"/>
    <property type="molecule type" value="Genomic_DNA"/>
</dbReference>
<evidence type="ECO:0000256" key="3">
    <source>
        <dbReference type="SAM" id="Phobius"/>
    </source>
</evidence>
<name>A0A9W7DST4_9STRA</name>
<comment type="subcellular location">
    <subcellularLocation>
        <location evidence="1">Endoplasmic reticulum</location>
    </subcellularLocation>
</comment>
<evidence type="ECO:0000313" key="5">
    <source>
        <dbReference type="Proteomes" id="UP001165085"/>
    </source>
</evidence>
<keyword evidence="2" id="KW-0560">Oxidoreductase</keyword>
<evidence type="ECO:0000256" key="1">
    <source>
        <dbReference type="ARBA" id="ARBA00004240"/>
    </source>
</evidence>
<reference evidence="5" key="1">
    <citation type="journal article" date="2023" name="Commun. Biol.">
        <title>Genome analysis of Parmales, the sister group of diatoms, reveals the evolutionary specialization of diatoms from phago-mixotrophs to photoautotrophs.</title>
        <authorList>
            <person name="Ban H."/>
            <person name="Sato S."/>
            <person name="Yoshikawa S."/>
            <person name="Yamada K."/>
            <person name="Nakamura Y."/>
            <person name="Ichinomiya M."/>
            <person name="Sato N."/>
            <person name="Blanc-Mathieu R."/>
            <person name="Endo H."/>
            <person name="Kuwata A."/>
            <person name="Ogata H."/>
        </authorList>
    </citation>
    <scope>NUCLEOTIDE SEQUENCE [LARGE SCALE GENOMIC DNA]</scope>
    <source>
        <strain evidence="5">NIES 3701</strain>
    </source>
</reference>
<comment type="caution">
    <text evidence="4">The sequence shown here is derived from an EMBL/GenBank/DDBJ whole genome shotgun (WGS) entry which is preliminary data.</text>
</comment>
<sequence length="364" mass="39978">MPFFSTSPPPPPTPTLLESFTSTLIKTFSKTFSNASSTLSSSWSTYLSSYLNSRLLFNVLALLATPTFIYLFSYIIPELYMKFRPVPNLKDRYNATWALVTGGGSGIGKALCFALASQGLNVVVVSLDDAALKSTMKELKHQFPDLEFRSVPTTFSSNVDYMSKIIAATKDITIQCIFNNAGFIVTGFFEQAPLGKHLANVECNATSTVPITHHFLSLMTSQKLRGCVVFTSSVAGFIPTPFASMYASTKAFVTQFACCAHIEVYNLGIDVCAVHPSPVASNFYDKVDHKIELMEAAQKSAVPPQQLPNEIFKSIGACATRDIGAMAVGTRLGTFFIPYNLFTRIFAVFAPFLSDYKQHNKNRK</sequence>
<dbReference type="InterPro" id="IPR051019">
    <property type="entry name" value="VLCFA-Steroid_DH"/>
</dbReference>
<dbReference type="InterPro" id="IPR002347">
    <property type="entry name" value="SDR_fam"/>
</dbReference>
<dbReference type="OrthoDB" id="1393670at2759"/>
<dbReference type="PROSITE" id="PS00061">
    <property type="entry name" value="ADH_SHORT"/>
    <property type="match status" value="1"/>
</dbReference>
<dbReference type="Pfam" id="PF00106">
    <property type="entry name" value="adh_short"/>
    <property type="match status" value="1"/>
</dbReference>
<keyword evidence="5" id="KW-1185">Reference proteome</keyword>
<dbReference type="InterPro" id="IPR020904">
    <property type="entry name" value="Sc_DH/Rdtase_CS"/>
</dbReference>
<feature type="transmembrane region" description="Helical" evidence="3">
    <location>
        <begin position="55"/>
        <end position="76"/>
    </location>
</feature>
<keyword evidence="3" id="KW-0812">Transmembrane</keyword>
<dbReference type="GO" id="GO:0016491">
    <property type="term" value="F:oxidoreductase activity"/>
    <property type="evidence" value="ECO:0007669"/>
    <property type="project" value="UniProtKB-KW"/>
</dbReference>
<protein>
    <submittedName>
        <fullName evidence="4">Uncharacterized protein</fullName>
    </submittedName>
</protein>
<dbReference type="Proteomes" id="UP001165085">
    <property type="component" value="Unassembled WGS sequence"/>
</dbReference>
<keyword evidence="3" id="KW-1133">Transmembrane helix</keyword>
<dbReference type="PRINTS" id="PR00081">
    <property type="entry name" value="GDHRDH"/>
</dbReference>